<dbReference type="EnsemblPlants" id="Bo5g053470.1">
    <property type="protein sequence ID" value="Bo5g053470.1"/>
    <property type="gene ID" value="Bo5g053470"/>
</dbReference>
<evidence type="ECO:0008006" key="4">
    <source>
        <dbReference type="Google" id="ProtNLM"/>
    </source>
</evidence>
<proteinExistence type="predicted"/>
<dbReference type="Gramene" id="Bo5g053470.1">
    <property type="protein sequence ID" value="Bo5g053470.1"/>
    <property type="gene ID" value="Bo5g053470"/>
</dbReference>
<evidence type="ECO:0000313" key="2">
    <source>
        <dbReference type="EnsemblPlants" id="Bo5g053470.1"/>
    </source>
</evidence>
<reference evidence="2 3" key="1">
    <citation type="journal article" date="2014" name="Genome Biol.">
        <title>Transcriptome and methylome profiling reveals relics of genome dominance in the mesopolyploid Brassica oleracea.</title>
        <authorList>
            <person name="Parkin I.A."/>
            <person name="Koh C."/>
            <person name="Tang H."/>
            <person name="Robinson S.J."/>
            <person name="Kagale S."/>
            <person name="Clarke W.E."/>
            <person name="Town C.D."/>
            <person name="Nixon J."/>
            <person name="Krishnakumar V."/>
            <person name="Bidwell S.L."/>
            <person name="Denoeud F."/>
            <person name="Belcram H."/>
            <person name="Links M.G."/>
            <person name="Just J."/>
            <person name="Clarke C."/>
            <person name="Bender T."/>
            <person name="Huebert T."/>
            <person name="Mason A.S."/>
            <person name="Pires J.C."/>
            <person name="Barker G."/>
            <person name="Moore J."/>
            <person name="Walley P.G."/>
            <person name="Manoli S."/>
            <person name="Batley J."/>
            <person name="Edwards D."/>
            <person name="Nelson M.N."/>
            <person name="Wang X."/>
            <person name="Paterson A.H."/>
            <person name="King G."/>
            <person name="Bancroft I."/>
            <person name="Chalhoub B."/>
            <person name="Sharpe A.G."/>
        </authorList>
    </citation>
    <scope>NUCLEOTIDE SEQUENCE</scope>
    <source>
        <strain evidence="2 3">cv. TO1000</strain>
    </source>
</reference>
<feature type="compositionally biased region" description="Basic and acidic residues" evidence="1">
    <location>
        <begin position="27"/>
        <end position="43"/>
    </location>
</feature>
<accession>A0A0D3CE53</accession>
<sequence>MNLRSKGPSNLVPRSADIRALERECARKRREEEQQSHLQRLDTDMGDIPQNDANKVPHNQ</sequence>
<dbReference type="HOGENOM" id="CLU_2944894_0_0_1"/>
<feature type="region of interest" description="Disordered" evidence="1">
    <location>
        <begin position="27"/>
        <end position="60"/>
    </location>
</feature>
<dbReference type="Proteomes" id="UP000032141">
    <property type="component" value="Chromosome C5"/>
</dbReference>
<organism evidence="2 3">
    <name type="scientific">Brassica oleracea var. oleracea</name>
    <dbReference type="NCBI Taxonomy" id="109376"/>
    <lineage>
        <taxon>Eukaryota</taxon>
        <taxon>Viridiplantae</taxon>
        <taxon>Streptophyta</taxon>
        <taxon>Embryophyta</taxon>
        <taxon>Tracheophyta</taxon>
        <taxon>Spermatophyta</taxon>
        <taxon>Magnoliopsida</taxon>
        <taxon>eudicotyledons</taxon>
        <taxon>Gunneridae</taxon>
        <taxon>Pentapetalae</taxon>
        <taxon>rosids</taxon>
        <taxon>malvids</taxon>
        <taxon>Brassicales</taxon>
        <taxon>Brassicaceae</taxon>
        <taxon>Brassiceae</taxon>
        <taxon>Brassica</taxon>
    </lineage>
</organism>
<name>A0A0D3CE53_BRAOL</name>
<dbReference type="AlphaFoldDB" id="A0A0D3CE53"/>
<evidence type="ECO:0000256" key="1">
    <source>
        <dbReference type="SAM" id="MobiDB-lite"/>
    </source>
</evidence>
<feature type="compositionally biased region" description="Polar residues" evidence="1">
    <location>
        <begin position="51"/>
        <end position="60"/>
    </location>
</feature>
<protein>
    <recommendedName>
        <fullName evidence="4">IBB domain-containing protein</fullName>
    </recommendedName>
</protein>
<evidence type="ECO:0000313" key="3">
    <source>
        <dbReference type="Proteomes" id="UP000032141"/>
    </source>
</evidence>
<keyword evidence="3" id="KW-1185">Reference proteome</keyword>
<reference evidence="2" key="2">
    <citation type="submission" date="2015-03" db="UniProtKB">
        <authorList>
            <consortium name="EnsemblPlants"/>
        </authorList>
    </citation>
    <scope>IDENTIFICATION</scope>
</reference>